<gene>
    <name evidence="3" type="ORF">N7Z68_17935</name>
</gene>
<organism evidence="3 4">
    <name type="scientific">Alkalihalobacterium chitinilyticum</name>
    <dbReference type="NCBI Taxonomy" id="2980103"/>
    <lineage>
        <taxon>Bacteria</taxon>
        <taxon>Bacillati</taxon>
        <taxon>Bacillota</taxon>
        <taxon>Bacilli</taxon>
        <taxon>Bacillales</taxon>
        <taxon>Bacillaceae</taxon>
        <taxon>Alkalihalobacterium</taxon>
    </lineage>
</organism>
<comment type="caution">
    <text evidence="3">The sequence shown here is derived from an EMBL/GenBank/DDBJ whole genome shotgun (WGS) entry which is preliminary data.</text>
</comment>
<protein>
    <submittedName>
        <fullName evidence="3">Uncharacterized protein</fullName>
    </submittedName>
</protein>
<keyword evidence="2" id="KW-0732">Signal</keyword>
<sequence>MNWIKILLSVSMIFFFAACGNAEEPGEELPAEKEPIEEPKDELVEEEPTEIEEPAAEADELTFKDIIEEYDVLSSFETDGPGTGLGLGMNVLYKEEDLAFVSGHQAHALGHFRLLKVDHEQQKVIVTHQFSEEQYEIYEELQTKVQEEGEQAAFEWMKAQESNYNELFFTSDIPPNTTTATWNDQEWEAIEVELKDGDEKYVFAKGKGLIQIHYQSELAQELFGEIRVAERIEGE</sequence>
<keyword evidence="4" id="KW-1185">Reference proteome</keyword>
<feature type="chain" id="PRO_5046196531" evidence="2">
    <location>
        <begin position="23"/>
        <end position="235"/>
    </location>
</feature>
<feature type="compositionally biased region" description="Basic and acidic residues" evidence="1">
    <location>
        <begin position="30"/>
        <end position="42"/>
    </location>
</feature>
<accession>A0ABT5VLA2</accession>
<evidence type="ECO:0000313" key="4">
    <source>
        <dbReference type="Proteomes" id="UP001148125"/>
    </source>
</evidence>
<reference evidence="3" key="1">
    <citation type="submission" date="2024-05" db="EMBL/GenBank/DDBJ databases">
        <title>Alkalihalobacillus sp. strain MEB203 novel alkaliphilic bacterium from Lonar Lake, India.</title>
        <authorList>
            <person name="Joshi A."/>
            <person name="Thite S."/>
            <person name="Mengade P."/>
        </authorList>
    </citation>
    <scope>NUCLEOTIDE SEQUENCE</scope>
    <source>
        <strain evidence="3">MEB 203</strain>
    </source>
</reference>
<proteinExistence type="predicted"/>
<evidence type="ECO:0000256" key="1">
    <source>
        <dbReference type="SAM" id="MobiDB-lite"/>
    </source>
</evidence>
<feature type="region of interest" description="Disordered" evidence="1">
    <location>
        <begin position="25"/>
        <end position="53"/>
    </location>
</feature>
<dbReference type="RefSeq" id="WP_275119848.1">
    <property type="nucleotide sequence ID" value="NZ_JAOTPO010000014.1"/>
</dbReference>
<dbReference type="Proteomes" id="UP001148125">
    <property type="component" value="Unassembled WGS sequence"/>
</dbReference>
<name>A0ABT5VLA2_9BACI</name>
<evidence type="ECO:0000313" key="3">
    <source>
        <dbReference type="EMBL" id="MDE5415243.1"/>
    </source>
</evidence>
<dbReference type="PROSITE" id="PS51257">
    <property type="entry name" value="PROKAR_LIPOPROTEIN"/>
    <property type="match status" value="1"/>
</dbReference>
<feature type="compositionally biased region" description="Acidic residues" evidence="1">
    <location>
        <begin position="43"/>
        <end position="53"/>
    </location>
</feature>
<feature type="signal peptide" evidence="2">
    <location>
        <begin position="1"/>
        <end position="22"/>
    </location>
</feature>
<evidence type="ECO:0000256" key="2">
    <source>
        <dbReference type="SAM" id="SignalP"/>
    </source>
</evidence>
<dbReference type="EMBL" id="JAOTPO010000014">
    <property type="protein sequence ID" value="MDE5415243.1"/>
    <property type="molecule type" value="Genomic_DNA"/>
</dbReference>